<evidence type="ECO:0000256" key="16">
    <source>
        <dbReference type="NCBIfam" id="TIGR01389"/>
    </source>
</evidence>
<dbReference type="Gene3D" id="1.10.10.10">
    <property type="entry name" value="Winged helix-like DNA-binding domain superfamily/Winged helix DNA-binding domain"/>
    <property type="match status" value="1"/>
</dbReference>
<dbReference type="InterPro" id="IPR002121">
    <property type="entry name" value="HRDC_dom"/>
</dbReference>
<evidence type="ECO:0000256" key="11">
    <source>
        <dbReference type="ARBA" id="ARBA00023125"/>
    </source>
</evidence>
<dbReference type="OrthoDB" id="9763310at2"/>
<keyword evidence="4" id="KW-0479">Metal-binding</keyword>
<evidence type="ECO:0000313" key="21">
    <source>
        <dbReference type="Proteomes" id="UP000294919"/>
    </source>
</evidence>
<dbReference type="SUPFAM" id="SSF52540">
    <property type="entry name" value="P-loop containing nucleoside triphosphate hydrolases"/>
    <property type="match status" value="1"/>
</dbReference>
<evidence type="ECO:0000256" key="4">
    <source>
        <dbReference type="ARBA" id="ARBA00022723"/>
    </source>
</evidence>
<keyword evidence="14" id="KW-0413">Isomerase</keyword>
<comment type="catalytic activity">
    <reaction evidence="15">
        <text>Couples ATP hydrolysis with the unwinding of duplex DNA by translocating in the 3'-5' direction.</text>
        <dbReference type="EC" id="5.6.2.4"/>
    </reaction>
</comment>
<dbReference type="SMART" id="SM00956">
    <property type="entry name" value="RQC"/>
    <property type="match status" value="1"/>
</dbReference>
<evidence type="ECO:0000259" key="18">
    <source>
        <dbReference type="PROSITE" id="PS51192"/>
    </source>
</evidence>
<accession>A0A4R2KR70</accession>
<dbReference type="NCBIfam" id="TIGR01389">
    <property type="entry name" value="recQ"/>
    <property type="match status" value="1"/>
</dbReference>
<dbReference type="GO" id="GO:0006310">
    <property type="term" value="P:DNA recombination"/>
    <property type="evidence" value="ECO:0007669"/>
    <property type="project" value="UniProtKB-UniRule"/>
</dbReference>
<evidence type="ECO:0000256" key="2">
    <source>
        <dbReference type="ARBA" id="ARBA00001947"/>
    </source>
</evidence>
<dbReference type="GO" id="GO:0030894">
    <property type="term" value="C:replisome"/>
    <property type="evidence" value="ECO:0007669"/>
    <property type="project" value="TreeGrafter"/>
</dbReference>
<dbReference type="PANTHER" id="PTHR13710:SF105">
    <property type="entry name" value="ATP-DEPENDENT DNA HELICASE Q1"/>
    <property type="match status" value="1"/>
</dbReference>
<dbReference type="GO" id="GO:0043590">
    <property type="term" value="C:bacterial nucleoid"/>
    <property type="evidence" value="ECO:0007669"/>
    <property type="project" value="TreeGrafter"/>
</dbReference>
<dbReference type="Gene3D" id="3.40.50.300">
    <property type="entry name" value="P-loop containing nucleotide triphosphate hydrolases"/>
    <property type="match status" value="2"/>
</dbReference>
<keyword evidence="8 20" id="KW-0347">Helicase</keyword>
<dbReference type="Proteomes" id="UP000294919">
    <property type="component" value="Unassembled WGS sequence"/>
</dbReference>
<protein>
    <recommendedName>
        <fullName evidence="16">DNA helicase RecQ</fullName>
        <ecNumber evidence="16">5.6.2.4</ecNumber>
    </recommendedName>
</protein>
<dbReference type="InterPro" id="IPR036388">
    <property type="entry name" value="WH-like_DNA-bd_sf"/>
</dbReference>
<dbReference type="GO" id="GO:0005524">
    <property type="term" value="F:ATP binding"/>
    <property type="evidence" value="ECO:0007669"/>
    <property type="project" value="UniProtKB-KW"/>
</dbReference>
<keyword evidence="13" id="KW-0234">DNA repair</keyword>
<dbReference type="Pfam" id="PF14493">
    <property type="entry name" value="HTH_40"/>
    <property type="match status" value="1"/>
</dbReference>
<dbReference type="NCBIfam" id="TIGR00614">
    <property type="entry name" value="recQ_fam"/>
    <property type="match status" value="1"/>
</dbReference>
<evidence type="ECO:0000313" key="20">
    <source>
        <dbReference type="EMBL" id="TCO75217.1"/>
    </source>
</evidence>
<keyword evidence="21" id="KW-1185">Reference proteome</keyword>
<dbReference type="GO" id="GO:0046872">
    <property type="term" value="F:metal ion binding"/>
    <property type="evidence" value="ECO:0007669"/>
    <property type="project" value="UniProtKB-KW"/>
</dbReference>
<dbReference type="InterPro" id="IPR011545">
    <property type="entry name" value="DEAD/DEAH_box_helicase_dom"/>
</dbReference>
<comment type="similarity">
    <text evidence="3">Belongs to the helicase family. RecQ subfamily.</text>
</comment>
<evidence type="ECO:0000259" key="17">
    <source>
        <dbReference type="PROSITE" id="PS50967"/>
    </source>
</evidence>
<dbReference type="FunFam" id="1.10.150.80:FF:000002">
    <property type="entry name" value="ATP-dependent DNA helicase RecQ"/>
    <property type="match status" value="1"/>
</dbReference>
<dbReference type="GO" id="GO:0005737">
    <property type="term" value="C:cytoplasm"/>
    <property type="evidence" value="ECO:0007669"/>
    <property type="project" value="TreeGrafter"/>
</dbReference>
<dbReference type="EC" id="5.6.2.4" evidence="16"/>
<dbReference type="Gene3D" id="1.10.150.80">
    <property type="entry name" value="HRDC domain"/>
    <property type="match status" value="1"/>
</dbReference>
<evidence type="ECO:0000256" key="12">
    <source>
        <dbReference type="ARBA" id="ARBA00023172"/>
    </source>
</evidence>
<dbReference type="SMART" id="SM00490">
    <property type="entry name" value="HELICc"/>
    <property type="match status" value="1"/>
</dbReference>
<dbReference type="Pfam" id="PF09382">
    <property type="entry name" value="RQC"/>
    <property type="match status" value="1"/>
</dbReference>
<evidence type="ECO:0000256" key="15">
    <source>
        <dbReference type="ARBA" id="ARBA00034617"/>
    </source>
</evidence>
<dbReference type="Pfam" id="PF00570">
    <property type="entry name" value="HRDC"/>
    <property type="match status" value="1"/>
</dbReference>
<dbReference type="InterPro" id="IPR036390">
    <property type="entry name" value="WH_DNA-bd_sf"/>
</dbReference>
<proteinExistence type="inferred from homology"/>
<evidence type="ECO:0000256" key="5">
    <source>
        <dbReference type="ARBA" id="ARBA00022741"/>
    </source>
</evidence>
<dbReference type="InterPro" id="IPR001650">
    <property type="entry name" value="Helicase_C-like"/>
</dbReference>
<comment type="cofactor">
    <cofactor evidence="2">
        <name>Zn(2+)</name>
        <dbReference type="ChEBI" id="CHEBI:29105"/>
    </cofactor>
</comment>
<dbReference type="InterPro" id="IPR027417">
    <property type="entry name" value="P-loop_NTPase"/>
</dbReference>
<name>A0A4R2KR70_9FIRM</name>
<comment type="cofactor">
    <cofactor evidence="1">
        <name>Mg(2+)</name>
        <dbReference type="ChEBI" id="CHEBI:18420"/>
    </cofactor>
</comment>
<dbReference type="CDD" id="cd17920">
    <property type="entry name" value="DEXHc_RecQ"/>
    <property type="match status" value="1"/>
</dbReference>
<dbReference type="SMART" id="SM00341">
    <property type="entry name" value="HRDC"/>
    <property type="match status" value="1"/>
</dbReference>
<dbReference type="FunFam" id="3.40.50.300:FF:000296">
    <property type="entry name" value="ATP-dependent DNA helicase RecQ"/>
    <property type="match status" value="1"/>
</dbReference>
<dbReference type="Pfam" id="PF16124">
    <property type="entry name" value="RecQ_Zn_bind"/>
    <property type="match status" value="1"/>
</dbReference>
<reference evidence="20 21" key="1">
    <citation type="submission" date="2019-03" db="EMBL/GenBank/DDBJ databases">
        <title>Genomic Encyclopedia of Type Strains, Phase IV (KMG-IV): sequencing the most valuable type-strain genomes for metagenomic binning, comparative biology and taxonomic classification.</title>
        <authorList>
            <person name="Goeker M."/>
        </authorList>
    </citation>
    <scope>NUCLEOTIDE SEQUENCE [LARGE SCALE GENOMIC DNA]</scope>
    <source>
        <strain evidence="20 21">DSM 102940</strain>
    </source>
</reference>
<dbReference type="InterPro" id="IPR018982">
    <property type="entry name" value="RQC_domain"/>
</dbReference>
<dbReference type="GO" id="GO:0016787">
    <property type="term" value="F:hydrolase activity"/>
    <property type="evidence" value="ECO:0007669"/>
    <property type="project" value="UniProtKB-KW"/>
</dbReference>
<evidence type="ECO:0000256" key="1">
    <source>
        <dbReference type="ARBA" id="ARBA00001946"/>
    </source>
</evidence>
<dbReference type="SMART" id="SM00487">
    <property type="entry name" value="DEXDc"/>
    <property type="match status" value="1"/>
</dbReference>
<dbReference type="AlphaFoldDB" id="A0A4R2KR70"/>
<evidence type="ECO:0000256" key="6">
    <source>
        <dbReference type="ARBA" id="ARBA00022763"/>
    </source>
</evidence>
<feature type="domain" description="Helicase ATP-binding" evidence="18">
    <location>
        <begin position="25"/>
        <end position="194"/>
    </location>
</feature>
<dbReference type="GO" id="GO:0003677">
    <property type="term" value="F:DNA binding"/>
    <property type="evidence" value="ECO:0007669"/>
    <property type="project" value="UniProtKB-KW"/>
</dbReference>
<evidence type="ECO:0000256" key="3">
    <source>
        <dbReference type="ARBA" id="ARBA00005446"/>
    </source>
</evidence>
<dbReference type="InterPro" id="IPR010997">
    <property type="entry name" value="HRDC-like_sf"/>
</dbReference>
<dbReference type="InterPro" id="IPR044876">
    <property type="entry name" value="HRDC_dom_sf"/>
</dbReference>
<dbReference type="InterPro" id="IPR006293">
    <property type="entry name" value="DNA_helicase_ATP-dep_RecQ_bac"/>
</dbReference>
<dbReference type="SUPFAM" id="SSF46785">
    <property type="entry name" value="Winged helix' DNA-binding domain"/>
    <property type="match status" value="1"/>
</dbReference>
<keyword evidence="6" id="KW-0227">DNA damage</keyword>
<dbReference type="EMBL" id="SLWV01000009">
    <property type="protein sequence ID" value="TCO75217.1"/>
    <property type="molecule type" value="Genomic_DNA"/>
</dbReference>
<sequence>MLEAKKILKKYYGYEHFRSGQKNIIESILQGKDTFAIMPTGAGKSICFQIPALLLEGLTLVISPLISLMKDQVDGLKSVGIPATYINSALTSIEVKKRIDHAKNGAYKLLYVAPERLESEGFCQLLNTLNISLIAVDEAHCVSQWGHDFRPSYGAIAPLIKKISNRPIVAGFTATATKEVKEDAIKLLSLENTNVYMTGFDRENLSFTVIRGANKKDFVMDYIRENKEEVGIVYAATRKEVEAIYENLYKRGYAVGKYHAGLNPIERKESQEAFLYDDINIMIATNAFGMGIDKSNVRYVIHHNIPKNMEAYYQEAGRAGRDGEKSECMLLFSAQDVILQKFFIEQGDVSVEREKNEYKKLQAMVDYCHTTKCLRKYILEYFGEENVGDICDNCSNCKDDSELTDITIEAQKIFSCIYRMKERFGTSLVAMVLRGSKNKKVLSLNFDQLSTYGIMKQYTEKEIKDIMNILIAEGYLDLTEGQYPIVKLGKKAVGVLKNKEKVLQKIQKRKEKVSVDNSLFEKLRELRKNISTREKVPPYIIFADSTLREMSEFYPIDQREMLKIKGVGEEKLKRYGDEFLNAIKEYVEENGIKNRKIEHIEIEKDPKEEKIPSHMITFNMYKEGNSLKEIAMHREMTEITIQNHIIRCVSEGLDVDLDNFIPNEYESLIIETIEKIGAEKLKPIKEALPDAVNYLAIRAVLCKHKISI</sequence>
<dbReference type="PANTHER" id="PTHR13710">
    <property type="entry name" value="DNA HELICASE RECQ FAMILY MEMBER"/>
    <property type="match status" value="1"/>
</dbReference>
<evidence type="ECO:0000256" key="14">
    <source>
        <dbReference type="ARBA" id="ARBA00023235"/>
    </source>
</evidence>
<dbReference type="GO" id="GO:0043138">
    <property type="term" value="F:3'-5' DNA helicase activity"/>
    <property type="evidence" value="ECO:0007669"/>
    <property type="project" value="UniProtKB-EC"/>
</dbReference>
<gene>
    <name evidence="20" type="ORF">EV214_10952</name>
</gene>
<dbReference type="GO" id="GO:0009432">
    <property type="term" value="P:SOS response"/>
    <property type="evidence" value="ECO:0007669"/>
    <property type="project" value="UniProtKB-UniRule"/>
</dbReference>
<evidence type="ECO:0000256" key="10">
    <source>
        <dbReference type="ARBA" id="ARBA00022840"/>
    </source>
</evidence>
<evidence type="ECO:0000256" key="13">
    <source>
        <dbReference type="ARBA" id="ARBA00023204"/>
    </source>
</evidence>
<evidence type="ECO:0000256" key="9">
    <source>
        <dbReference type="ARBA" id="ARBA00022833"/>
    </source>
</evidence>
<keyword evidence="11" id="KW-0238">DNA-binding</keyword>
<dbReference type="InterPro" id="IPR032284">
    <property type="entry name" value="RecQ_Zn-bd"/>
</dbReference>
<evidence type="ECO:0000256" key="8">
    <source>
        <dbReference type="ARBA" id="ARBA00022806"/>
    </source>
</evidence>
<dbReference type="PROSITE" id="PS50967">
    <property type="entry name" value="HRDC"/>
    <property type="match status" value="1"/>
</dbReference>
<organism evidence="20 21">
    <name type="scientific">Marinisporobacter balticus</name>
    <dbReference type="NCBI Taxonomy" id="2018667"/>
    <lineage>
        <taxon>Bacteria</taxon>
        <taxon>Bacillati</taxon>
        <taxon>Bacillota</taxon>
        <taxon>Clostridia</taxon>
        <taxon>Peptostreptococcales</taxon>
        <taxon>Thermotaleaceae</taxon>
        <taxon>Marinisporobacter</taxon>
    </lineage>
</organism>
<dbReference type="InterPro" id="IPR029491">
    <property type="entry name" value="Helicase_HTH"/>
</dbReference>
<dbReference type="Pfam" id="PF00270">
    <property type="entry name" value="DEAD"/>
    <property type="match status" value="1"/>
</dbReference>
<keyword evidence="10" id="KW-0067">ATP-binding</keyword>
<dbReference type="PROSITE" id="PS51192">
    <property type="entry name" value="HELICASE_ATP_BIND_1"/>
    <property type="match status" value="1"/>
</dbReference>
<feature type="domain" description="HRDC" evidence="17">
    <location>
        <begin position="513"/>
        <end position="593"/>
    </location>
</feature>
<dbReference type="SUPFAM" id="SSF47819">
    <property type="entry name" value="HRDC-like"/>
    <property type="match status" value="1"/>
</dbReference>
<dbReference type="GO" id="GO:0006260">
    <property type="term" value="P:DNA replication"/>
    <property type="evidence" value="ECO:0007669"/>
    <property type="project" value="InterPro"/>
</dbReference>
<dbReference type="GO" id="GO:0009378">
    <property type="term" value="F:four-way junction helicase activity"/>
    <property type="evidence" value="ECO:0007669"/>
    <property type="project" value="TreeGrafter"/>
</dbReference>
<dbReference type="GO" id="GO:0006281">
    <property type="term" value="P:DNA repair"/>
    <property type="evidence" value="ECO:0007669"/>
    <property type="project" value="UniProtKB-KW"/>
</dbReference>
<dbReference type="Pfam" id="PF00271">
    <property type="entry name" value="Helicase_C"/>
    <property type="match status" value="1"/>
</dbReference>
<comment type="caution">
    <text evidence="20">The sequence shown here is derived from an EMBL/GenBank/DDBJ whole genome shotgun (WGS) entry which is preliminary data.</text>
</comment>
<dbReference type="InterPro" id="IPR014001">
    <property type="entry name" value="Helicase_ATP-bd"/>
</dbReference>
<feature type="domain" description="Helicase C-terminal" evidence="19">
    <location>
        <begin position="215"/>
        <end position="362"/>
    </location>
</feature>
<keyword evidence="12" id="KW-0233">DNA recombination</keyword>
<dbReference type="RefSeq" id="WP_132244625.1">
    <property type="nucleotide sequence ID" value="NZ_SLWV01000009.1"/>
</dbReference>
<dbReference type="PROSITE" id="PS51194">
    <property type="entry name" value="HELICASE_CTER"/>
    <property type="match status" value="1"/>
</dbReference>
<dbReference type="InterPro" id="IPR004589">
    <property type="entry name" value="DNA_helicase_ATP-dep_RecQ"/>
</dbReference>
<keyword evidence="9" id="KW-0862">Zinc</keyword>
<keyword evidence="7" id="KW-0378">Hydrolase</keyword>
<keyword evidence="5" id="KW-0547">Nucleotide-binding</keyword>
<evidence type="ECO:0000259" key="19">
    <source>
        <dbReference type="PROSITE" id="PS51194"/>
    </source>
</evidence>
<evidence type="ECO:0000256" key="7">
    <source>
        <dbReference type="ARBA" id="ARBA00022801"/>
    </source>
</evidence>